<dbReference type="OrthoDB" id="8905968at2"/>
<gene>
    <name evidence="3" type="ORF">DIR46_24010</name>
</gene>
<dbReference type="InterPro" id="IPR011006">
    <property type="entry name" value="CheY-like_superfamily"/>
</dbReference>
<dbReference type="GO" id="GO:0000160">
    <property type="term" value="P:phosphorelay signal transduction system"/>
    <property type="evidence" value="ECO:0007669"/>
    <property type="project" value="InterPro"/>
</dbReference>
<evidence type="ECO:0000256" key="1">
    <source>
        <dbReference type="PROSITE-ProRule" id="PRU00169"/>
    </source>
</evidence>
<feature type="modified residue" description="4-aspartylphosphate" evidence="1">
    <location>
        <position position="57"/>
    </location>
</feature>
<dbReference type="Gene3D" id="3.40.50.2300">
    <property type="match status" value="1"/>
</dbReference>
<evidence type="ECO:0000313" key="3">
    <source>
        <dbReference type="EMBL" id="AWL07189.1"/>
    </source>
</evidence>
<name>A0A2S2DQ73_9BURK</name>
<accession>A0A2S2DQ73</accession>
<dbReference type="AlphaFoldDB" id="A0A2S2DQ73"/>
<reference evidence="3 4" key="1">
    <citation type="submission" date="2018-05" db="EMBL/GenBank/DDBJ databases">
        <title>Complete genome sequence of Massilia oculi sp. nov. CCUG 43427T (=DSM 26321T), the type strain of M. oculi, and comparison with genome sequences of other Massilia strains.</title>
        <authorList>
            <person name="Zhu B."/>
        </authorList>
    </citation>
    <scope>NUCLEOTIDE SEQUENCE [LARGE SCALE GENOMIC DNA]</scope>
    <source>
        <strain evidence="3 4">CCUG 43427</strain>
    </source>
</reference>
<organism evidence="3 4">
    <name type="scientific">Massilia oculi</name>
    <dbReference type="NCBI Taxonomy" id="945844"/>
    <lineage>
        <taxon>Bacteria</taxon>
        <taxon>Pseudomonadati</taxon>
        <taxon>Pseudomonadota</taxon>
        <taxon>Betaproteobacteria</taxon>
        <taxon>Burkholderiales</taxon>
        <taxon>Oxalobacteraceae</taxon>
        <taxon>Telluria group</taxon>
        <taxon>Massilia</taxon>
    </lineage>
</organism>
<evidence type="ECO:0000259" key="2">
    <source>
        <dbReference type="PROSITE" id="PS50110"/>
    </source>
</evidence>
<feature type="domain" description="Response regulatory" evidence="2">
    <location>
        <begin position="5"/>
        <end position="128"/>
    </location>
</feature>
<dbReference type="EMBL" id="CP029343">
    <property type="protein sequence ID" value="AWL07189.1"/>
    <property type="molecule type" value="Genomic_DNA"/>
</dbReference>
<proteinExistence type="predicted"/>
<dbReference type="InterPro" id="IPR001789">
    <property type="entry name" value="Sig_transdc_resp-reg_receiver"/>
</dbReference>
<dbReference type="SMART" id="SM00448">
    <property type="entry name" value="REC"/>
    <property type="match status" value="1"/>
</dbReference>
<dbReference type="KEGG" id="mtim:DIR46_24010"/>
<protein>
    <submittedName>
        <fullName evidence="3">Response regulator</fullName>
    </submittedName>
</protein>
<dbReference type="PROSITE" id="PS50110">
    <property type="entry name" value="RESPONSE_REGULATORY"/>
    <property type="match status" value="1"/>
</dbReference>
<keyword evidence="1" id="KW-0597">Phosphoprotein</keyword>
<evidence type="ECO:0000313" key="4">
    <source>
        <dbReference type="Proteomes" id="UP000245820"/>
    </source>
</evidence>
<dbReference type="RefSeq" id="WP_109347484.1">
    <property type="nucleotide sequence ID" value="NZ_CP029343.1"/>
</dbReference>
<dbReference type="Proteomes" id="UP000245820">
    <property type="component" value="Chromosome"/>
</dbReference>
<dbReference type="SUPFAM" id="SSF52172">
    <property type="entry name" value="CheY-like"/>
    <property type="match status" value="1"/>
</dbReference>
<keyword evidence="4" id="KW-1185">Reference proteome</keyword>
<sequence>MPDSHILLVEPEPVLRRTVVMTARSLGMSQVHEAANNDAALRMLRSRTFHGAVIAVDCVGHGADQQYDLGLIDRLRADDTPGKAMPIAIMAEQATAELLSALRDRNISRVILKPFRAKVLLETIEKFSAVPRLP</sequence>